<organism evidence="1 2">
    <name type="scientific">Pseudomonas poae</name>
    <dbReference type="NCBI Taxonomy" id="200451"/>
    <lineage>
        <taxon>Bacteria</taxon>
        <taxon>Pseudomonadati</taxon>
        <taxon>Pseudomonadota</taxon>
        <taxon>Gammaproteobacteria</taxon>
        <taxon>Pseudomonadales</taxon>
        <taxon>Pseudomonadaceae</taxon>
        <taxon>Pseudomonas</taxon>
    </lineage>
</organism>
<protein>
    <recommendedName>
        <fullName evidence="3">Type III effector</fullName>
    </recommendedName>
</protein>
<proteinExistence type="predicted"/>
<sequence length="355" mass="39709">MGSRRVSGEEPKMLNPAVTGFVGGHVRYAPSQLQMQGRPAAFEADVAAVRQLLNEWLRATPDARLRMAPGVIDRLKVFRERVGDATFKHNVNKLIHKVDAYVQLHANESPRHDAGHRPTFHRPALRNPQRFEHRAPPQRASQHDFYTAKSHPGRRPGVGNQPGNIWSGFSQGRERNCVTVSAIKAAMMRFGQKPADIFREVSLEGDGYKVVMRDGRWFHLSKAELAHAARRSDFKGTDPAMLADAHFLYAASAKRAQLENNDGYAWRSFDHALTSLNDAEYDTEGLQRLGLNAYVRRTSVQHLARGQLGIVAHDVPIGMGAERHSLAVINGREEVWGRQGWYPPTHVDAFALALV</sequence>
<reference evidence="1 2" key="1">
    <citation type="submission" date="2016-10" db="EMBL/GenBank/DDBJ databases">
        <authorList>
            <person name="Varghese N."/>
            <person name="Submissions S."/>
        </authorList>
    </citation>
    <scope>NUCLEOTIDE SEQUENCE [LARGE SCALE GENOMIC DNA]</scope>
    <source>
        <strain evidence="1 2">BS2776</strain>
    </source>
</reference>
<evidence type="ECO:0000313" key="2">
    <source>
        <dbReference type="Proteomes" id="UP000181903"/>
    </source>
</evidence>
<name>A0ABY0S7L4_9PSED</name>
<evidence type="ECO:0000313" key="1">
    <source>
        <dbReference type="EMBL" id="SDO88986.1"/>
    </source>
</evidence>
<accession>A0ABY0S7L4</accession>
<keyword evidence="2" id="KW-1185">Reference proteome</keyword>
<dbReference type="Proteomes" id="UP000181903">
    <property type="component" value="Chromosome I"/>
</dbReference>
<dbReference type="EMBL" id="LT629706">
    <property type="protein sequence ID" value="SDO88986.1"/>
    <property type="molecule type" value="Genomic_DNA"/>
</dbReference>
<evidence type="ECO:0008006" key="3">
    <source>
        <dbReference type="Google" id="ProtNLM"/>
    </source>
</evidence>
<gene>
    <name evidence="1" type="ORF">SAMN04490208_5327</name>
</gene>